<gene>
    <name evidence="2" type="primary">FRRS1_0</name>
    <name evidence="2" type="ORF">N1851_008528</name>
</gene>
<feature type="chain" id="PRO_5041377318" evidence="1">
    <location>
        <begin position="20"/>
        <end position="678"/>
    </location>
</feature>
<protein>
    <submittedName>
        <fullName evidence="2">Ferric-chelate reductase 1</fullName>
    </submittedName>
</protein>
<reference evidence="2" key="1">
    <citation type="journal article" date="2023" name="Front. Mar. Sci.">
        <title>A new Merluccius polli reference genome to investigate the effects of global change in West African waters.</title>
        <authorList>
            <person name="Mateo J.L."/>
            <person name="Blanco-Fernandez C."/>
            <person name="Garcia-Vazquez E."/>
            <person name="Machado-Schiaffino G."/>
        </authorList>
    </citation>
    <scope>NUCLEOTIDE SEQUENCE</scope>
    <source>
        <strain evidence="2">C29</strain>
        <tissue evidence="2">Fin</tissue>
    </source>
</reference>
<dbReference type="PANTHER" id="PTHR46902">
    <property type="entry name" value="DOMON DOMAIN-CONTAINING PROTEIN FRRS1L"/>
    <property type="match status" value="1"/>
</dbReference>
<dbReference type="GO" id="GO:1900449">
    <property type="term" value="P:regulation of glutamate receptor signaling pathway"/>
    <property type="evidence" value="ECO:0007669"/>
    <property type="project" value="InterPro"/>
</dbReference>
<comment type="caution">
    <text evidence="2">The sequence shown here is derived from an EMBL/GenBank/DDBJ whole genome shotgun (WGS) entry which is preliminary data.</text>
</comment>
<evidence type="ECO:0000256" key="1">
    <source>
        <dbReference type="SAM" id="SignalP"/>
    </source>
</evidence>
<dbReference type="EMBL" id="JAOPHQ010001500">
    <property type="protein sequence ID" value="KAK0150370.1"/>
    <property type="molecule type" value="Genomic_DNA"/>
</dbReference>
<accession>A0AA47N1Y8</accession>
<name>A0AA47N1Y8_MERPO</name>
<dbReference type="AlphaFoldDB" id="A0AA47N1Y8"/>
<keyword evidence="3" id="KW-1185">Reference proteome</keyword>
<proteinExistence type="predicted"/>
<dbReference type="Proteomes" id="UP001174136">
    <property type="component" value="Unassembled WGS sequence"/>
</dbReference>
<evidence type="ECO:0000313" key="3">
    <source>
        <dbReference type="Proteomes" id="UP001174136"/>
    </source>
</evidence>
<dbReference type="PANTHER" id="PTHR46902:SF1">
    <property type="entry name" value="DOMON DOMAIN-CONTAINING PROTEIN FRRS1L"/>
    <property type="match status" value="1"/>
</dbReference>
<organism evidence="2 3">
    <name type="scientific">Merluccius polli</name>
    <name type="common">Benguela hake</name>
    <name type="synonym">Merluccius cadenati</name>
    <dbReference type="NCBI Taxonomy" id="89951"/>
    <lineage>
        <taxon>Eukaryota</taxon>
        <taxon>Metazoa</taxon>
        <taxon>Chordata</taxon>
        <taxon>Craniata</taxon>
        <taxon>Vertebrata</taxon>
        <taxon>Euteleostomi</taxon>
        <taxon>Actinopterygii</taxon>
        <taxon>Neopterygii</taxon>
        <taxon>Teleostei</taxon>
        <taxon>Neoteleostei</taxon>
        <taxon>Acanthomorphata</taxon>
        <taxon>Zeiogadaria</taxon>
        <taxon>Gadariae</taxon>
        <taxon>Gadiformes</taxon>
        <taxon>Gadoidei</taxon>
        <taxon>Merlucciidae</taxon>
        <taxon>Merluccius</taxon>
    </lineage>
</organism>
<evidence type="ECO:0000313" key="2">
    <source>
        <dbReference type="EMBL" id="KAK0150370.1"/>
    </source>
</evidence>
<feature type="signal peptide" evidence="1">
    <location>
        <begin position="1"/>
        <end position="19"/>
    </location>
</feature>
<keyword evidence="1" id="KW-0732">Signal</keyword>
<sequence length="678" mass="68393">MAQRLIFSLLLAMTLPSSTEMMNSTAAPSAASTAVMNSTAAPSVASTAVMNSTAAPSVASTAVMNSTAAPSVASTAVMNSTAAPSAASTAVMNSTAAPSAASTAVMNSTAAPSAASTAVMNSTAAPSVASTAVMNSTAAPSAASTAVMNSTAAPSVASTAVMNSTAAPSAASTAVMSSTAAATTVAMTTTAMGTTGFPILTPNSEIPISNDNCSSTQLCAAEPGDCDPAVSRSCSFIGANRIGGRNFEFALSGQSDGYIGCTLSTDAALGGNDTTYVCANNNGSVQFIGAVLDNSVLSQQTVNANSVRGRINGNQIQCTFRATVPDARARTTATTFSIAAVSGSFSKTFESKSHTSNIHTHTRSHDLPSLSLSCTCSSPGGGNLGTPRLLIQTRPLELSDFTATSIASTAVMSSTAAATTIPISNDNCSSTQLCAAQPEDCDPAVPGSCFFVGIRQIGNRNFEFALSGQSDGYIGCTLSTDAALGGNDITYVCANNNGSVQFTGAVFNNDSLSQQTVNANSVRGRINGNQIQCTFRATVPDTTARTTATTFSLAAVSGSFSNGVLGDPTAIIQTNVVDISNTTSDTSNRIIASTTIAPTTPTTMAPTTPTTMAPTTSSGRLMHQALSQDFLNSLMFGQRGRRVAGSCGVGVSVMAANSVTRDCLQDKGRGDEHPTYRL</sequence>
<dbReference type="InterPro" id="IPR042789">
    <property type="entry name" value="FRRS1L"/>
</dbReference>
<dbReference type="GO" id="GO:0099072">
    <property type="term" value="P:regulation of postsynaptic membrane neurotransmitter receptor levels"/>
    <property type="evidence" value="ECO:0007669"/>
    <property type="project" value="TreeGrafter"/>
</dbReference>